<keyword evidence="4" id="KW-1185">Reference proteome</keyword>
<evidence type="ECO:0000256" key="1">
    <source>
        <dbReference type="SAM" id="MobiDB-lite"/>
    </source>
</evidence>
<dbReference type="PaxDb" id="123214-PERMA_1732"/>
<dbReference type="InterPro" id="IPR058395">
    <property type="entry name" value="DUF8082"/>
</dbReference>
<organism evidence="3 4">
    <name type="scientific">Persephonella marina (strain DSM 14350 / EX-H1)</name>
    <dbReference type="NCBI Taxonomy" id="123214"/>
    <lineage>
        <taxon>Bacteria</taxon>
        <taxon>Pseudomonadati</taxon>
        <taxon>Aquificota</taxon>
        <taxon>Aquificia</taxon>
        <taxon>Aquificales</taxon>
        <taxon>Hydrogenothermaceae</taxon>
        <taxon>Persephonella</taxon>
    </lineage>
</organism>
<accession>C0QS50</accession>
<dbReference type="EMBL" id="CP001230">
    <property type="protein sequence ID" value="ACO03537.1"/>
    <property type="molecule type" value="Genomic_DNA"/>
</dbReference>
<dbReference type="HOGENOM" id="CLU_862912_0_0_0"/>
<protein>
    <recommendedName>
        <fullName evidence="2">DUF8082 domain-containing protein</fullName>
    </recommendedName>
</protein>
<sequence>MNIEQILKDHINSLYSKLSPSFISIYYHEKPLITKTVLSDKKKRLEETLGLIIYKGHQINEIIPEFGEEYIYTEGEDVQIYIHFVTPDISIVTLSENKIKFSLLKLEHEIVARDLKQYVDQIKSMAEGKDEKSEGATSVPVEEVKEKETEQKVIKEEESSDKIEEYTEDIEELEKVLSESTEEKSEYEKEIEQLKDQEVVEEEAPSLEELLLEEKAEEEIEEVVEEESPPSLEEILIEDKEEVVQENINYLDASILDKIYKNLAKEMGPVARIIFNQKMKDLNIDKEKLSTDQVRKLIDELSQEILVESRRERFIKNCNNLI</sequence>
<feature type="region of interest" description="Disordered" evidence="1">
    <location>
        <begin position="126"/>
        <end position="162"/>
    </location>
</feature>
<dbReference type="RefSeq" id="WP_012675776.1">
    <property type="nucleotide sequence ID" value="NC_012440.1"/>
</dbReference>
<dbReference type="OrthoDB" id="13621at2"/>
<dbReference type="KEGG" id="pmx:PERMA_1732"/>
<feature type="domain" description="DUF8082" evidence="2">
    <location>
        <begin position="255"/>
        <end position="322"/>
    </location>
</feature>
<dbReference type="STRING" id="123214.PERMA_1732"/>
<dbReference type="Proteomes" id="UP000001366">
    <property type="component" value="Chromosome"/>
</dbReference>
<reference evidence="3 4" key="1">
    <citation type="journal article" date="2009" name="J. Bacteriol.">
        <title>Complete and draft genome sequences of six members of the Aquificales.</title>
        <authorList>
            <person name="Reysenbach A.L."/>
            <person name="Hamamura N."/>
            <person name="Podar M."/>
            <person name="Griffiths E."/>
            <person name="Ferreira S."/>
            <person name="Hochstein R."/>
            <person name="Heidelberg J."/>
            <person name="Johnson J."/>
            <person name="Mead D."/>
            <person name="Pohorille A."/>
            <person name="Sarmiento M."/>
            <person name="Schweighofer K."/>
            <person name="Seshadri R."/>
            <person name="Voytek M.A."/>
        </authorList>
    </citation>
    <scope>NUCLEOTIDE SEQUENCE [LARGE SCALE GENOMIC DNA]</scope>
    <source>
        <strain evidence="4">DSM 14350 / EX-H1</strain>
    </source>
</reference>
<dbReference type="Pfam" id="PF26309">
    <property type="entry name" value="DUF8082"/>
    <property type="match status" value="1"/>
</dbReference>
<dbReference type="AlphaFoldDB" id="C0QS50"/>
<proteinExistence type="predicted"/>
<evidence type="ECO:0000313" key="4">
    <source>
        <dbReference type="Proteomes" id="UP000001366"/>
    </source>
</evidence>
<evidence type="ECO:0000259" key="2">
    <source>
        <dbReference type="Pfam" id="PF26309"/>
    </source>
</evidence>
<name>C0QS50_PERMH</name>
<evidence type="ECO:0000313" key="3">
    <source>
        <dbReference type="EMBL" id="ACO03537.1"/>
    </source>
</evidence>
<gene>
    <name evidence="3" type="ordered locus">PERMA_1732</name>
</gene>
<feature type="compositionally biased region" description="Basic and acidic residues" evidence="1">
    <location>
        <begin position="142"/>
        <end position="162"/>
    </location>
</feature>